<evidence type="ECO:0000256" key="6">
    <source>
        <dbReference type="ARBA" id="ARBA00022490"/>
    </source>
</evidence>
<evidence type="ECO:0000313" key="13">
    <source>
        <dbReference type="Proteomes" id="UP001307889"/>
    </source>
</evidence>
<evidence type="ECO:0000256" key="8">
    <source>
        <dbReference type="ARBA" id="ARBA00022701"/>
    </source>
</evidence>
<gene>
    <name evidence="12" type="ORF">NTJ_13595</name>
</gene>
<feature type="compositionally biased region" description="Low complexity" evidence="11">
    <location>
        <begin position="110"/>
        <end position="130"/>
    </location>
</feature>
<keyword evidence="13" id="KW-1185">Reference proteome</keyword>
<evidence type="ECO:0000256" key="2">
    <source>
        <dbReference type="ARBA" id="ARBA00004123"/>
    </source>
</evidence>
<proteinExistence type="inferred from homology"/>
<protein>
    <recommendedName>
        <fullName evidence="5">Microtubule-associated protein Jupiter</fullName>
    </recommendedName>
</protein>
<feature type="compositionally biased region" description="Polar residues" evidence="11">
    <location>
        <begin position="88"/>
        <end position="106"/>
    </location>
</feature>
<dbReference type="Pfam" id="PF17054">
    <property type="entry name" value="JUPITER"/>
    <property type="match status" value="1"/>
</dbReference>
<evidence type="ECO:0000256" key="10">
    <source>
        <dbReference type="ARBA" id="ARBA00023242"/>
    </source>
</evidence>
<keyword evidence="10" id="KW-0539">Nucleus</keyword>
<keyword evidence="6" id="KW-0963">Cytoplasm</keyword>
<evidence type="ECO:0000256" key="5">
    <source>
        <dbReference type="ARBA" id="ARBA00021471"/>
    </source>
</evidence>
<comment type="subcellular location">
    <subcellularLocation>
        <location evidence="3">Cytoplasm</location>
        <location evidence="3">Cytoskeleton</location>
        <location evidence="3">Spindle</location>
    </subcellularLocation>
    <subcellularLocation>
        <location evidence="2">Nucleus</location>
    </subcellularLocation>
</comment>
<evidence type="ECO:0000313" key="12">
    <source>
        <dbReference type="EMBL" id="BET00779.1"/>
    </source>
</evidence>
<dbReference type="PANTHER" id="PTHR34930:SF2">
    <property type="entry name" value="MICROTUBULE-ASSOCIATED PROTEIN JUPITER"/>
    <property type="match status" value="1"/>
</dbReference>
<dbReference type="EMBL" id="AP028920">
    <property type="protein sequence ID" value="BET00779.1"/>
    <property type="molecule type" value="Genomic_DNA"/>
</dbReference>
<evidence type="ECO:0000256" key="1">
    <source>
        <dbReference type="ARBA" id="ARBA00003805"/>
    </source>
</evidence>
<name>A0ABN7B941_9HEMI</name>
<evidence type="ECO:0000256" key="3">
    <source>
        <dbReference type="ARBA" id="ARBA00004186"/>
    </source>
</evidence>
<comment type="function">
    <text evidence="1">Binds to all microtubule populations.</text>
</comment>
<keyword evidence="7" id="KW-0597">Phosphoprotein</keyword>
<organism evidence="12 13">
    <name type="scientific">Nesidiocoris tenuis</name>
    <dbReference type="NCBI Taxonomy" id="355587"/>
    <lineage>
        <taxon>Eukaryota</taxon>
        <taxon>Metazoa</taxon>
        <taxon>Ecdysozoa</taxon>
        <taxon>Arthropoda</taxon>
        <taxon>Hexapoda</taxon>
        <taxon>Insecta</taxon>
        <taxon>Pterygota</taxon>
        <taxon>Neoptera</taxon>
        <taxon>Paraneoptera</taxon>
        <taxon>Hemiptera</taxon>
        <taxon>Heteroptera</taxon>
        <taxon>Panheteroptera</taxon>
        <taxon>Cimicomorpha</taxon>
        <taxon>Miridae</taxon>
        <taxon>Dicyphina</taxon>
        <taxon>Nesidiocoris</taxon>
    </lineage>
</organism>
<comment type="similarity">
    <text evidence="4">Belongs to the MAP Jupiter family.</text>
</comment>
<dbReference type="PANTHER" id="PTHR34930">
    <property type="entry name" value="GEO05313P1"/>
    <property type="match status" value="1"/>
</dbReference>
<keyword evidence="8" id="KW-0493">Microtubule</keyword>
<sequence>MKPPTTPSRDIFGAEFNGTPSHQRVLKPPGGGTSDIFGANGESVNVRRVKNHLASNVFLSDGPPSAPSTPSRTPVTNGDAHDGAETPATPNGNTSPVLNGNRLANGNGSGPASPTPAAAQQQRQRVPPGGFSSGLW</sequence>
<dbReference type="Proteomes" id="UP001307889">
    <property type="component" value="Chromosome 12"/>
</dbReference>
<evidence type="ECO:0000256" key="11">
    <source>
        <dbReference type="SAM" id="MobiDB-lite"/>
    </source>
</evidence>
<evidence type="ECO:0000256" key="9">
    <source>
        <dbReference type="ARBA" id="ARBA00023212"/>
    </source>
</evidence>
<feature type="region of interest" description="Disordered" evidence="11">
    <location>
        <begin position="56"/>
        <end position="136"/>
    </location>
</feature>
<keyword evidence="9" id="KW-0206">Cytoskeleton</keyword>
<accession>A0ABN7B941</accession>
<dbReference type="InterPro" id="IPR033335">
    <property type="entry name" value="JUPITER"/>
</dbReference>
<evidence type="ECO:0000256" key="7">
    <source>
        <dbReference type="ARBA" id="ARBA00022553"/>
    </source>
</evidence>
<evidence type="ECO:0000256" key="4">
    <source>
        <dbReference type="ARBA" id="ARBA00005344"/>
    </source>
</evidence>
<reference evidence="12 13" key="1">
    <citation type="submission" date="2023-09" db="EMBL/GenBank/DDBJ databases">
        <title>Nesidiocoris tenuis whole genome shotgun sequence.</title>
        <authorList>
            <person name="Shibata T."/>
            <person name="Shimoda M."/>
            <person name="Kobayashi T."/>
            <person name="Uehara T."/>
        </authorList>
    </citation>
    <scope>NUCLEOTIDE SEQUENCE [LARGE SCALE GENOMIC DNA]</scope>
    <source>
        <strain evidence="12 13">Japan</strain>
    </source>
</reference>
<feature type="region of interest" description="Disordered" evidence="11">
    <location>
        <begin position="1"/>
        <end position="39"/>
    </location>
</feature>